<dbReference type="EMBL" id="JAAAUQ010000495">
    <property type="protein sequence ID" value="KAF9149714.1"/>
    <property type="molecule type" value="Genomic_DNA"/>
</dbReference>
<feature type="non-terminal residue" evidence="1">
    <location>
        <position position="51"/>
    </location>
</feature>
<proteinExistence type="predicted"/>
<dbReference type="AlphaFoldDB" id="A0A9P5VAH6"/>
<protein>
    <submittedName>
        <fullName evidence="1">Uncharacterized protein</fullName>
    </submittedName>
</protein>
<gene>
    <name evidence="1" type="ORF">BG015_008459</name>
</gene>
<evidence type="ECO:0000313" key="1">
    <source>
        <dbReference type="EMBL" id="KAF9149714.1"/>
    </source>
</evidence>
<dbReference type="Proteomes" id="UP000748756">
    <property type="component" value="Unassembled WGS sequence"/>
</dbReference>
<reference evidence="1" key="1">
    <citation type="journal article" date="2020" name="Fungal Divers.">
        <title>Resolving the Mortierellaceae phylogeny through synthesis of multi-gene phylogenetics and phylogenomics.</title>
        <authorList>
            <person name="Vandepol N."/>
            <person name="Liber J."/>
            <person name="Desiro A."/>
            <person name="Na H."/>
            <person name="Kennedy M."/>
            <person name="Barry K."/>
            <person name="Grigoriev I.V."/>
            <person name="Miller A.N."/>
            <person name="O'Donnell K."/>
            <person name="Stajich J.E."/>
            <person name="Bonito G."/>
        </authorList>
    </citation>
    <scope>NUCLEOTIDE SEQUENCE</scope>
    <source>
        <strain evidence="1">NRRL 6426</strain>
    </source>
</reference>
<organism evidence="1 2">
    <name type="scientific">Linnemannia schmuckeri</name>
    <dbReference type="NCBI Taxonomy" id="64567"/>
    <lineage>
        <taxon>Eukaryota</taxon>
        <taxon>Fungi</taxon>
        <taxon>Fungi incertae sedis</taxon>
        <taxon>Mucoromycota</taxon>
        <taxon>Mortierellomycotina</taxon>
        <taxon>Mortierellomycetes</taxon>
        <taxon>Mortierellales</taxon>
        <taxon>Mortierellaceae</taxon>
        <taxon>Linnemannia</taxon>
    </lineage>
</organism>
<comment type="caution">
    <text evidence="1">The sequence shown here is derived from an EMBL/GenBank/DDBJ whole genome shotgun (WGS) entry which is preliminary data.</text>
</comment>
<name>A0A9P5VAH6_9FUNG</name>
<accession>A0A9P5VAH6</accession>
<sequence>MNPELHMAGLDQQATLQSQVILLVVPCAMNWVLDTHETHEILAKHEIPEMY</sequence>
<evidence type="ECO:0000313" key="2">
    <source>
        <dbReference type="Proteomes" id="UP000748756"/>
    </source>
</evidence>
<keyword evidence="2" id="KW-1185">Reference proteome</keyword>